<proteinExistence type="predicted"/>
<accession>A0A1T5K1P2</accession>
<sequence>MSFIQKLKKPFNLLHRSGRIVALILIILFPSVTKLLAQTTLERLEIPKKGFYILKEDSLIIDELVMNDSSNIILFRSSSASYIKVNKMIIGNQCWIIGTGRSGTYGIAGKDADQAYGPCTHGKVGKPGTNGTDGEPGKNLTLEIDYFESTQASPLLVRLNGGNGGDGGNGGHGGNANKSTTHCSCNGGNGSNGGNGGNGAAGGSLTFQCLKCPANILSSGTIKINLLGGYPGYGGEGGRGGSAGSGDQNSKPGIPGKVGTKGKKGQEGMYIYTKPGS</sequence>
<protein>
    <submittedName>
        <fullName evidence="2">Uncharacterized protein</fullName>
    </submittedName>
</protein>
<dbReference type="Proteomes" id="UP000190961">
    <property type="component" value="Unassembled WGS sequence"/>
</dbReference>
<dbReference type="RefSeq" id="WP_143785656.1">
    <property type="nucleotide sequence ID" value="NZ_FUZU01000001.1"/>
</dbReference>
<dbReference type="OrthoDB" id="9965153at2"/>
<dbReference type="STRING" id="688867.SAMN05660236_1701"/>
<keyword evidence="3" id="KW-1185">Reference proteome</keyword>
<feature type="region of interest" description="Disordered" evidence="1">
    <location>
        <begin position="238"/>
        <end position="277"/>
    </location>
</feature>
<name>A0A1T5K1P2_9BACT</name>
<dbReference type="AlphaFoldDB" id="A0A1T5K1P2"/>
<gene>
    <name evidence="2" type="ORF">SAMN05660236_1701</name>
</gene>
<dbReference type="EMBL" id="FUZU01000001">
    <property type="protein sequence ID" value="SKC57445.1"/>
    <property type="molecule type" value="Genomic_DNA"/>
</dbReference>
<evidence type="ECO:0000256" key="1">
    <source>
        <dbReference type="SAM" id="MobiDB-lite"/>
    </source>
</evidence>
<evidence type="ECO:0000313" key="2">
    <source>
        <dbReference type="EMBL" id="SKC57445.1"/>
    </source>
</evidence>
<reference evidence="2 3" key="1">
    <citation type="submission" date="2017-02" db="EMBL/GenBank/DDBJ databases">
        <authorList>
            <person name="Peterson S.W."/>
        </authorList>
    </citation>
    <scope>NUCLEOTIDE SEQUENCE [LARGE SCALE GENOMIC DNA]</scope>
    <source>
        <strain evidence="2 3">DSM 25262</strain>
    </source>
</reference>
<organism evidence="2 3">
    <name type="scientific">Ohtaekwangia koreensis</name>
    <dbReference type="NCBI Taxonomy" id="688867"/>
    <lineage>
        <taxon>Bacteria</taxon>
        <taxon>Pseudomonadati</taxon>
        <taxon>Bacteroidota</taxon>
        <taxon>Cytophagia</taxon>
        <taxon>Cytophagales</taxon>
        <taxon>Fulvivirgaceae</taxon>
        <taxon>Ohtaekwangia</taxon>
    </lineage>
</organism>
<evidence type="ECO:0000313" key="3">
    <source>
        <dbReference type="Proteomes" id="UP000190961"/>
    </source>
</evidence>